<protein>
    <submittedName>
        <fullName evidence="1">Uncharacterized protein</fullName>
    </submittedName>
</protein>
<accession>A0A0V0Z742</accession>
<dbReference type="EMBL" id="JYDQ01000389">
    <property type="protein sequence ID" value="KRY07898.1"/>
    <property type="molecule type" value="Genomic_DNA"/>
</dbReference>
<name>A0A0V0Z742_9BILA</name>
<dbReference type="Proteomes" id="UP000054783">
    <property type="component" value="Unassembled WGS sequence"/>
</dbReference>
<keyword evidence="2" id="KW-1185">Reference proteome</keyword>
<evidence type="ECO:0000313" key="1">
    <source>
        <dbReference type="EMBL" id="KRY07898.1"/>
    </source>
</evidence>
<evidence type="ECO:0000313" key="2">
    <source>
        <dbReference type="Proteomes" id="UP000054783"/>
    </source>
</evidence>
<dbReference type="OrthoDB" id="5932307at2759"/>
<sequence length="192" mass="21749">MAVRISGFQAVSNDLDLFREQLQDGLTVKEQLNAVTLHLNNESFCGNAPVAEMLSLRHLNETITNHLRYSMMSIRQEYLEKALHDVNSCDVELETMQLFQVIFQRFPTISQVWLCDTENAIGNGKNVSGLKNTVKLQLGKTVGDALVYMTEKLCATFTARRGDTATQRPWQSLQSCFENKKLNICGGNMERR</sequence>
<comment type="caution">
    <text evidence="1">The sequence shown here is derived from an EMBL/GenBank/DDBJ whole genome shotgun (WGS) entry which is preliminary data.</text>
</comment>
<organism evidence="1 2">
    <name type="scientific">Trichinella patagoniensis</name>
    <dbReference type="NCBI Taxonomy" id="990121"/>
    <lineage>
        <taxon>Eukaryota</taxon>
        <taxon>Metazoa</taxon>
        <taxon>Ecdysozoa</taxon>
        <taxon>Nematoda</taxon>
        <taxon>Enoplea</taxon>
        <taxon>Dorylaimia</taxon>
        <taxon>Trichinellida</taxon>
        <taxon>Trichinellidae</taxon>
        <taxon>Trichinella</taxon>
    </lineage>
</organism>
<reference evidence="1 2" key="1">
    <citation type="submission" date="2015-01" db="EMBL/GenBank/DDBJ databases">
        <title>Evolution of Trichinella species and genotypes.</title>
        <authorList>
            <person name="Korhonen P.K."/>
            <person name="Edoardo P."/>
            <person name="Giuseppe L.R."/>
            <person name="Gasser R.B."/>
        </authorList>
    </citation>
    <scope>NUCLEOTIDE SEQUENCE [LARGE SCALE GENOMIC DNA]</scope>
    <source>
        <strain evidence="1">ISS2496</strain>
    </source>
</reference>
<dbReference type="AlphaFoldDB" id="A0A0V0Z742"/>
<proteinExistence type="predicted"/>
<gene>
    <name evidence="1" type="ORF">T12_13386</name>
</gene>